<gene>
    <name evidence="2" type="ORF">JMJ58_14790</name>
</gene>
<accession>A0A8T8DYE8</accession>
<evidence type="ECO:0000313" key="3">
    <source>
        <dbReference type="Proteomes" id="UP000637819"/>
    </source>
</evidence>
<evidence type="ECO:0000313" key="2">
    <source>
        <dbReference type="EMBL" id="QRV14200.1"/>
    </source>
</evidence>
<dbReference type="EMBL" id="CP069188">
    <property type="protein sequence ID" value="QRV14200.1"/>
    <property type="molecule type" value="Genomic_DNA"/>
</dbReference>
<reference evidence="2 3" key="1">
    <citation type="submission" date="2021-01" db="EMBL/GenBank/DDBJ databases">
        <title>Genome Sequence and Methylation Pattern of Haloterrigena salifodinae BOL5-1, An Extremely Halophilic Archaeon from a Bolivian Salt Mine.</title>
        <authorList>
            <person name="DasSarma P."/>
            <person name="Anton B.P."/>
            <person name="DasSarma S.L."/>
            <person name="von Ehrenheim H.A.L."/>
            <person name="Martinez F.L."/>
            <person name="Guzman D."/>
            <person name="Roberts R.J."/>
            <person name="DasSarma S."/>
        </authorList>
    </citation>
    <scope>NUCLEOTIDE SEQUENCE [LARGE SCALE GENOMIC DNA]</scope>
    <source>
        <strain evidence="2 3">BOL5-1</strain>
    </source>
</reference>
<proteinExistence type="predicted"/>
<feature type="compositionally biased region" description="Basic and acidic residues" evidence="1">
    <location>
        <begin position="35"/>
        <end position="44"/>
    </location>
</feature>
<feature type="region of interest" description="Disordered" evidence="1">
    <location>
        <begin position="1"/>
        <end position="44"/>
    </location>
</feature>
<organism evidence="2 3">
    <name type="scientific">Haloterrigena salifodinae</name>
    <dbReference type="NCBI Taxonomy" id="2675099"/>
    <lineage>
        <taxon>Archaea</taxon>
        <taxon>Methanobacteriati</taxon>
        <taxon>Methanobacteriota</taxon>
        <taxon>Stenosarchaea group</taxon>
        <taxon>Halobacteria</taxon>
        <taxon>Halobacteriales</taxon>
        <taxon>Natrialbaceae</taxon>
        <taxon>Haloterrigena</taxon>
    </lineage>
</organism>
<dbReference type="Proteomes" id="UP000637819">
    <property type="component" value="Chromosome"/>
</dbReference>
<keyword evidence="3" id="KW-1185">Reference proteome</keyword>
<dbReference type="AlphaFoldDB" id="A0A8T8DYE8"/>
<dbReference type="OrthoDB" id="212263at2157"/>
<protein>
    <submittedName>
        <fullName evidence="2">Uncharacterized protein</fullName>
    </submittedName>
</protein>
<dbReference type="RefSeq" id="WP_204747053.1">
    <property type="nucleotide sequence ID" value="NZ_CP069188.1"/>
</dbReference>
<name>A0A8T8DYE8_9EURY</name>
<evidence type="ECO:0000256" key="1">
    <source>
        <dbReference type="SAM" id="MobiDB-lite"/>
    </source>
</evidence>
<sequence length="189" mass="20944">MLGQVRFDPETGAPLSQTKEYPPYERGGGAGVRSPEPHPDAEGWHVGREGALTNGELESSSLGLLGHFRRTHRAARDEPNTALDRAAALAIKRIKADHDGIYDSLAWLVLAERLCRKGYWVVWMLDHFTPRCPHCGSSLKFKLGAGPIGYCASSASHGDVDEQIRELVCERYNETFATSDHYIDQLEIV</sequence>
<dbReference type="GeneID" id="62876416"/>
<dbReference type="KEGG" id="hsal:JMJ58_14790"/>